<accession>A0A1Q8XGU7</accession>
<gene>
    <name evidence="2" type="ORF">BKH15_01920</name>
</gene>
<dbReference type="Proteomes" id="UP000186769">
    <property type="component" value="Unassembled WGS sequence"/>
</dbReference>
<comment type="caution">
    <text evidence="2">The sequence shown here is derived from an EMBL/GenBank/DDBJ whole genome shotgun (WGS) entry which is preliminary data.</text>
</comment>
<feature type="region of interest" description="Disordered" evidence="1">
    <location>
        <begin position="48"/>
        <end position="71"/>
    </location>
</feature>
<evidence type="ECO:0000256" key="1">
    <source>
        <dbReference type="SAM" id="MobiDB-lite"/>
    </source>
</evidence>
<evidence type="ECO:0000313" key="2">
    <source>
        <dbReference type="EMBL" id="OLO79528.1"/>
    </source>
</evidence>
<reference evidence="2 3" key="1">
    <citation type="submission" date="2016-12" db="EMBL/GenBank/DDBJ databases">
        <title>Genomic comparison of strains in the 'Actinomyces naeslundii' group.</title>
        <authorList>
            <person name="Mughal S.R."/>
            <person name="Do T."/>
            <person name="Gilbert S.C."/>
            <person name="Witherden E.A."/>
            <person name="Didelot X."/>
            <person name="Beighton D."/>
        </authorList>
    </citation>
    <scope>NUCLEOTIDE SEQUENCE [LARGE SCALE GENOMIC DNA]</scope>
    <source>
        <strain evidence="2 3">G53E</strain>
    </source>
</reference>
<dbReference type="AlphaFoldDB" id="A0A1Q8XGU7"/>
<feature type="compositionally biased region" description="Low complexity" evidence="1">
    <location>
        <begin position="60"/>
        <end position="71"/>
    </location>
</feature>
<protein>
    <submittedName>
        <fullName evidence="2">Uncharacterized protein</fullName>
    </submittedName>
</protein>
<dbReference type="EMBL" id="MSKW01000004">
    <property type="protein sequence ID" value="OLO79528.1"/>
    <property type="molecule type" value="Genomic_DNA"/>
</dbReference>
<organism evidence="2 3">
    <name type="scientific">Actinomyces oris</name>
    <dbReference type="NCBI Taxonomy" id="544580"/>
    <lineage>
        <taxon>Bacteria</taxon>
        <taxon>Bacillati</taxon>
        <taxon>Actinomycetota</taxon>
        <taxon>Actinomycetes</taxon>
        <taxon>Actinomycetales</taxon>
        <taxon>Actinomycetaceae</taxon>
        <taxon>Actinomyces</taxon>
    </lineage>
</organism>
<evidence type="ECO:0000313" key="3">
    <source>
        <dbReference type="Proteomes" id="UP000186769"/>
    </source>
</evidence>
<proteinExistence type="predicted"/>
<sequence length="71" mass="7504">MSVSMALTLTPHRCHTPRNNRRISTISTGHFDGDLAHVSAVDTRPPVWSAPGTQARKSDALTPALAATSPA</sequence>
<feature type="region of interest" description="Disordered" evidence="1">
    <location>
        <begin position="1"/>
        <end position="20"/>
    </location>
</feature>
<name>A0A1Q8XGU7_9ACTO</name>